<dbReference type="Gene3D" id="2.170.130.20">
    <property type="entry name" value="LCCL-like domain"/>
    <property type="match status" value="1"/>
</dbReference>
<keyword evidence="5" id="KW-1185">Reference proteome</keyword>
<dbReference type="PANTHER" id="PTHR31331">
    <property type="entry name" value="LCCL DOMAIN PROTEIN (AFU_ORTHOLOGUE AFUA_5G08630)"/>
    <property type="match status" value="1"/>
</dbReference>
<proteinExistence type="predicted"/>
<dbReference type="OrthoDB" id="441660at2759"/>
<feature type="compositionally biased region" description="Acidic residues" evidence="1">
    <location>
        <begin position="16"/>
        <end position="27"/>
    </location>
</feature>
<evidence type="ECO:0000313" key="5">
    <source>
        <dbReference type="Proteomes" id="UP000799772"/>
    </source>
</evidence>
<dbReference type="InterPro" id="IPR036609">
    <property type="entry name" value="LCCL_sf"/>
</dbReference>
<protein>
    <submittedName>
        <fullName evidence="4">LCCL domain-containing protein</fullName>
    </submittedName>
</protein>
<evidence type="ECO:0000313" key="4">
    <source>
        <dbReference type="EMBL" id="KAF2094449.1"/>
    </source>
</evidence>
<dbReference type="PROSITE" id="PS50820">
    <property type="entry name" value="LCCL"/>
    <property type="match status" value="1"/>
</dbReference>
<keyword evidence="2" id="KW-0472">Membrane</keyword>
<feature type="transmembrane region" description="Helical" evidence="2">
    <location>
        <begin position="396"/>
        <end position="415"/>
    </location>
</feature>
<feature type="region of interest" description="Disordered" evidence="1">
    <location>
        <begin position="1"/>
        <end position="29"/>
    </location>
</feature>
<keyword evidence="2" id="KW-1133">Transmembrane helix</keyword>
<feature type="transmembrane region" description="Helical" evidence="2">
    <location>
        <begin position="319"/>
        <end position="340"/>
    </location>
</feature>
<dbReference type="Proteomes" id="UP000799772">
    <property type="component" value="Unassembled WGS sequence"/>
</dbReference>
<dbReference type="EMBL" id="ML978134">
    <property type="protein sequence ID" value="KAF2094449.1"/>
    <property type="molecule type" value="Genomic_DNA"/>
</dbReference>
<dbReference type="SUPFAM" id="SSF69848">
    <property type="entry name" value="LCCL domain"/>
    <property type="match status" value="1"/>
</dbReference>
<name>A0A9P4M645_9PEZI</name>
<comment type="caution">
    <text evidence="4">The sequence shown here is derived from an EMBL/GenBank/DDBJ whole genome shotgun (WGS) entry which is preliminary data.</text>
</comment>
<evidence type="ECO:0000256" key="2">
    <source>
        <dbReference type="SAM" id="Phobius"/>
    </source>
</evidence>
<reference evidence="4" key="1">
    <citation type="journal article" date="2020" name="Stud. Mycol.">
        <title>101 Dothideomycetes genomes: a test case for predicting lifestyles and emergence of pathogens.</title>
        <authorList>
            <person name="Haridas S."/>
            <person name="Albert R."/>
            <person name="Binder M."/>
            <person name="Bloem J."/>
            <person name="Labutti K."/>
            <person name="Salamov A."/>
            <person name="Andreopoulos B."/>
            <person name="Baker S."/>
            <person name="Barry K."/>
            <person name="Bills G."/>
            <person name="Bluhm B."/>
            <person name="Cannon C."/>
            <person name="Castanera R."/>
            <person name="Culley D."/>
            <person name="Daum C."/>
            <person name="Ezra D."/>
            <person name="Gonzalez J."/>
            <person name="Henrissat B."/>
            <person name="Kuo A."/>
            <person name="Liang C."/>
            <person name="Lipzen A."/>
            <person name="Lutzoni F."/>
            <person name="Magnuson J."/>
            <person name="Mondo S."/>
            <person name="Nolan M."/>
            <person name="Ohm R."/>
            <person name="Pangilinan J."/>
            <person name="Park H.-J."/>
            <person name="Ramirez L."/>
            <person name="Alfaro M."/>
            <person name="Sun H."/>
            <person name="Tritt A."/>
            <person name="Yoshinaga Y."/>
            <person name="Zwiers L.-H."/>
            <person name="Turgeon B."/>
            <person name="Goodwin S."/>
            <person name="Spatafora J."/>
            <person name="Crous P."/>
            <person name="Grigoriev I."/>
        </authorList>
    </citation>
    <scope>NUCLEOTIDE SEQUENCE</scope>
    <source>
        <strain evidence="4">CBS 133067</strain>
    </source>
</reference>
<dbReference type="AlphaFoldDB" id="A0A9P4M645"/>
<organism evidence="4 5">
    <name type="scientific">Rhizodiscina lignyota</name>
    <dbReference type="NCBI Taxonomy" id="1504668"/>
    <lineage>
        <taxon>Eukaryota</taxon>
        <taxon>Fungi</taxon>
        <taxon>Dikarya</taxon>
        <taxon>Ascomycota</taxon>
        <taxon>Pezizomycotina</taxon>
        <taxon>Dothideomycetes</taxon>
        <taxon>Pleosporomycetidae</taxon>
        <taxon>Aulographales</taxon>
        <taxon>Rhizodiscinaceae</taxon>
        <taxon>Rhizodiscina</taxon>
    </lineage>
</organism>
<sequence length="625" mass="68731">MADADESAAFLRPSDDELGESSEDDLSPEQLKHSVLRYIPPRIRKAGKAVARWTKGPNPPRIYKIKPIFPQVQEAPIKLLDRYLPKKRHKFLLLIAFYFLWLLCFSLVLHKSAFSSDVPGYGSPVRLSCGASYWANGNGCGLNGDQCRPFSNSTLTFRCPANCKRVEVINPHAVGDQEVVYKPLVVGGPTDPSDPISSSIYRGDSFICGSAIHSGFFSDTEGGCGVLRLVGEQSNYPSTKANGIGSIGFDSYFPRSFSFIASTASRCADLRWPLLGVSLTFTILLSLFTTSPGIFFWSLYVGLFFHVALVSDPPSLADYYSLVSLALGRFLPASFCAYVVYRFCVIRSLTGLTAQVEKTILWLGACWVGCLNNYTFDRIPIQRLTPSDIKAQPGAVPALISIVLIIFSIALGQAWAIRREGRMRKYLAVYGIFVAVILILVAIPRMNVRIHHYILGMLLIFGTAMQNRPSLLYQGLLFGLFINGIARWGFDSILQTPGELRGDAPLGTELPGLGIPPIIHNNFGTSMPGNVTFDFSRTVIPRDKGFDGISVLVNDVERFRAYEGGIYGSENDEGVGSFTWVRRNVSMPEYFRFGFMSGSSAGDYSKAGVWSVDGGWTHPKPGPSL</sequence>
<feature type="domain" description="LCCL" evidence="3">
    <location>
        <begin position="145"/>
        <end position="247"/>
    </location>
</feature>
<dbReference type="Pfam" id="PF03815">
    <property type="entry name" value="LCCL"/>
    <property type="match status" value="1"/>
</dbReference>
<feature type="transmembrane region" description="Helical" evidence="2">
    <location>
        <begin position="427"/>
        <end position="444"/>
    </location>
</feature>
<evidence type="ECO:0000256" key="1">
    <source>
        <dbReference type="SAM" id="MobiDB-lite"/>
    </source>
</evidence>
<feature type="transmembrane region" description="Helical" evidence="2">
    <location>
        <begin position="295"/>
        <end position="313"/>
    </location>
</feature>
<dbReference type="InterPro" id="IPR051957">
    <property type="entry name" value="CRISP-LCCL_domain"/>
</dbReference>
<feature type="transmembrane region" description="Helical" evidence="2">
    <location>
        <begin position="91"/>
        <end position="109"/>
    </location>
</feature>
<dbReference type="InterPro" id="IPR004043">
    <property type="entry name" value="LCCL"/>
</dbReference>
<keyword evidence="2" id="KW-0812">Transmembrane</keyword>
<accession>A0A9P4M645</accession>
<feature type="transmembrane region" description="Helical" evidence="2">
    <location>
        <begin position="360"/>
        <end position="376"/>
    </location>
</feature>
<dbReference type="PANTHER" id="PTHR31331:SF8">
    <property type="entry name" value="LCCL DOMAIN PROTEIN (AFU_ORTHOLOGUE AFUA_5G02970)"/>
    <property type="match status" value="1"/>
</dbReference>
<evidence type="ECO:0000259" key="3">
    <source>
        <dbReference type="PROSITE" id="PS50820"/>
    </source>
</evidence>
<gene>
    <name evidence="4" type="ORF">NA57DRAFT_68549</name>
</gene>
<feature type="transmembrane region" description="Helical" evidence="2">
    <location>
        <begin position="270"/>
        <end position="288"/>
    </location>
</feature>